<name>A0AAN7TCF7_9PEZI</name>
<dbReference type="GO" id="GO:0005684">
    <property type="term" value="C:U2-type spliceosomal complex"/>
    <property type="evidence" value="ECO:0007669"/>
    <property type="project" value="TreeGrafter"/>
</dbReference>
<dbReference type="Proteomes" id="UP001310890">
    <property type="component" value="Unassembled WGS sequence"/>
</dbReference>
<dbReference type="PANTHER" id="PTHR12111:SF2">
    <property type="entry name" value="SPLICING FACTOR YJU2B-RELATED"/>
    <property type="match status" value="1"/>
</dbReference>
<dbReference type="Pfam" id="PF04502">
    <property type="entry name" value="Saf4_Yju2"/>
    <property type="match status" value="1"/>
</dbReference>
<feature type="region of interest" description="Disordered" evidence="2">
    <location>
        <begin position="118"/>
        <end position="142"/>
    </location>
</feature>
<evidence type="ECO:0008006" key="5">
    <source>
        <dbReference type="Google" id="ProtNLM"/>
    </source>
</evidence>
<proteinExistence type="inferred from homology"/>
<accession>A0AAN7TCF7</accession>
<dbReference type="GO" id="GO:0071014">
    <property type="term" value="C:post-mRNA release spliceosomal complex"/>
    <property type="evidence" value="ECO:0007669"/>
    <property type="project" value="TreeGrafter"/>
</dbReference>
<dbReference type="AlphaFoldDB" id="A0AAN7TCF7"/>
<protein>
    <recommendedName>
        <fullName evidence="5">DUF572-domain-containing protein</fullName>
    </recommendedName>
</protein>
<comment type="caution">
    <text evidence="3">The sequence shown here is derived from an EMBL/GenBank/DDBJ whole genome shotgun (WGS) entry which is preliminary data.</text>
</comment>
<evidence type="ECO:0000256" key="2">
    <source>
        <dbReference type="SAM" id="MobiDB-lite"/>
    </source>
</evidence>
<evidence type="ECO:0000313" key="4">
    <source>
        <dbReference type="Proteomes" id="UP001310890"/>
    </source>
</evidence>
<dbReference type="GO" id="GO:0000398">
    <property type="term" value="P:mRNA splicing, via spliceosome"/>
    <property type="evidence" value="ECO:0007669"/>
    <property type="project" value="InterPro"/>
</dbReference>
<dbReference type="EMBL" id="JAVRRL010000055">
    <property type="protein sequence ID" value="KAK5110002.1"/>
    <property type="molecule type" value="Genomic_DNA"/>
</dbReference>
<feature type="compositionally biased region" description="Basic and acidic residues" evidence="2">
    <location>
        <begin position="118"/>
        <end position="128"/>
    </location>
</feature>
<organism evidence="3 4">
    <name type="scientific">Meristemomyces frigidus</name>
    <dbReference type="NCBI Taxonomy" id="1508187"/>
    <lineage>
        <taxon>Eukaryota</taxon>
        <taxon>Fungi</taxon>
        <taxon>Dikarya</taxon>
        <taxon>Ascomycota</taxon>
        <taxon>Pezizomycotina</taxon>
        <taxon>Dothideomycetes</taxon>
        <taxon>Dothideomycetidae</taxon>
        <taxon>Mycosphaerellales</taxon>
        <taxon>Teratosphaeriaceae</taxon>
        <taxon>Meristemomyces</taxon>
    </lineage>
</organism>
<dbReference type="InterPro" id="IPR007590">
    <property type="entry name" value="Saf4/Yju2"/>
</dbReference>
<comment type="similarity">
    <text evidence="1">Belongs to the CWC16 family.</text>
</comment>
<reference evidence="3" key="1">
    <citation type="submission" date="2023-08" db="EMBL/GenBank/DDBJ databases">
        <title>Black Yeasts Isolated from many extreme environments.</title>
        <authorList>
            <person name="Coleine C."/>
            <person name="Stajich J.E."/>
            <person name="Selbmann L."/>
        </authorList>
    </citation>
    <scope>NUCLEOTIDE SEQUENCE</scope>
    <source>
        <strain evidence="3">CCFEE 5401</strain>
    </source>
</reference>
<sequence length="321" mass="36086">MQGFNMGRYIPPDQVGLASANQIHKKRAPGTLSKDGTQTVRFEMPFAVWCHNCKPHAIIGQGVRFNATKKHVGWYYSTKIWTFGLKHSACGGTIEIRTDPKTTTYVVVSGGKARDYGEDRIKDEEKEGSGGAGAILTEAERERRREDAFANLEGRVEEKMSDVENGKRTRELYRDRSVHWGDPWSGNKNLRESFRRERKVREREGKATEALKLRLGTDIDILPETEEDGRRAKLVEFGVGEEEGNTAAADKPLFAHNSAPPSLPKQKILPLLPWSRYSRTSSPTVRTRVEMATGKKKDSVAKDALRRRLLGQTRAGMMPFG</sequence>
<gene>
    <name evidence="3" type="ORF">LTR62_006369</name>
</gene>
<evidence type="ECO:0000313" key="3">
    <source>
        <dbReference type="EMBL" id="KAK5110002.1"/>
    </source>
</evidence>
<evidence type="ECO:0000256" key="1">
    <source>
        <dbReference type="ARBA" id="ARBA00005595"/>
    </source>
</evidence>
<dbReference type="PANTHER" id="PTHR12111">
    <property type="entry name" value="SPLICING FACTOR YJU2"/>
    <property type="match status" value="1"/>
</dbReference>